<dbReference type="EMBL" id="GEBQ01022623">
    <property type="protein sequence ID" value="JAT17354.1"/>
    <property type="molecule type" value="Transcribed_RNA"/>
</dbReference>
<organism evidence="2">
    <name type="scientific">Graphocephala atropunctata</name>
    <dbReference type="NCBI Taxonomy" id="36148"/>
    <lineage>
        <taxon>Eukaryota</taxon>
        <taxon>Metazoa</taxon>
        <taxon>Ecdysozoa</taxon>
        <taxon>Arthropoda</taxon>
        <taxon>Hexapoda</taxon>
        <taxon>Insecta</taxon>
        <taxon>Pterygota</taxon>
        <taxon>Neoptera</taxon>
        <taxon>Paraneoptera</taxon>
        <taxon>Hemiptera</taxon>
        <taxon>Auchenorrhyncha</taxon>
        <taxon>Membracoidea</taxon>
        <taxon>Cicadellidae</taxon>
        <taxon>Cicadellinae</taxon>
        <taxon>Cicadellini</taxon>
        <taxon>Graphocephala</taxon>
    </lineage>
</organism>
<feature type="compositionally biased region" description="Polar residues" evidence="1">
    <location>
        <begin position="1"/>
        <end position="15"/>
    </location>
</feature>
<feature type="compositionally biased region" description="Polar residues" evidence="1">
    <location>
        <begin position="65"/>
        <end position="104"/>
    </location>
</feature>
<evidence type="ECO:0000313" key="2">
    <source>
        <dbReference type="EMBL" id="JAT17354.1"/>
    </source>
</evidence>
<protein>
    <submittedName>
        <fullName evidence="2">Uncharacterized protein</fullName>
    </submittedName>
</protein>
<name>A0A1B6L1E6_9HEMI</name>
<feature type="region of interest" description="Disordered" evidence="1">
    <location>
        <begin position="1"/>
        <end position="20"/>
    </location>
</feature>
<gene>
    <name evidence="2" type="ORF">g.13862</name>
</gene>
<reference evidence="2" key="1">
    <citation type="submission" date="2015-11" db="EMBL/GenBank/DDBJ databases">
        <title>De novo transcriptome assembly of four potential Pierce s Disease insect vectors from Arizona vineyards.</title>
        <authorList>
            <person name="Tassone E.E."/>
        </authorList>
    </citation>
    <scope>NUCLEOTIDE SEQUENCE</scope>
</reference>
<dbReference type="AlphaFoldDB" id="A0A1B6L1E6"/>
<evidence type="ECO:0000256" key="1">
    <source>
        <dbReference type="SAM" id="MobiDB-lite"/>
    </source>
</evidence>
<sequence length="104" mass="12031">MTQTTVGPSQGTKITPNFKKPLQHLKITTLDKDKQFCDYCRTTTHHTKDCRFQNQTLRIKPYPNSPKNKTYHTNETCNQSSVPSNPQRNDNKPQRSFQSESNFG</sequence>
<feature type="non-terminal residue" evidence="2">
    <location>
        <position position="104"/>
    </location>
</feature>
<proteinExistence type="predicted"/>
<accession>A0A1B6L1E6</accession>
<feature type="region of interest" description="Disordered" evidence="1">
    <location>
        <begin position="58"/>
        <end position="104"/>
    </location>
</feature>